<dbReference type="CDD" id="cd03809">
    <property type="entry name" value="GT4_MtfB-like"/>
    <property type="match status" value="1"/>
</dbReference>
<dbReference type="Proteomes" id="UP000248021">
    <property type="component" value="Unassembled WGS sequence"/>
</dbReference>
<dbReference type="PANTHER" id="PTHR46401">
    <property type="entry name" value="GLYCOSYLTRANSFERASE WBBK-RELATED"/>
    <property type="match status" value="1"/>
</dbReference>
<keyword evidence="4" id="KW-0328">Glycosyltransferase</keyword>
<evidence type="ECO:0000256" key="1">
    <source>
        <dbReference type="ARBA" id="ARBA00022679"/>
    </source>
</evidence>
<dbReference type="GO" id="GO:0016757">
    <property type="term" value="F:glycosyltransferase activity"/>
    <property type="evidence" value="ECO:0007669"/>
    <property type="project" value="UniProtKB-KW"/>
</dbReference>
<dbReference type="InterPro" id="IPR001296">
    <property type="entry name" value="Glyco_trans_1"/>
</dbReference>
<proteinExistence type="predicted"/>
<dbReference type="OrthoDB" id="9801609at2"/>
<sequence>MVVSVCVDVTPVRSRLTGIGHYTLEVVKALLDVSRSDPSRGTNNEEVRIDVFDGFRVRPIEMFVSFSQERESGYAQYWGDRLEKHVGIHARAVFERYGGALARRYHGRVGRGGYDVFHAMNFFAPAPLGRVTIPEIYDMSVLRHPTLHPAERVRWFNSRLASIASAPRVLTISQFSAHEITDLVGVPAERIRVAYPGVDTRFFERARVDDEAALSRFGLTKGRYALSVSTLEPRKNLRTLVDAYGRLPAERRAAMPLVLVGGSGWGEMNWPAATEALVRDGQIRFTGYVDDGVLRTLYRGAAGFFYPSIYEGYGMPVTEALACGAQVVVASGGAPEEAALGQGLLVDPLDTPAWTRAFEQVIDEAASETEARRDARRAAAATRNWQETARITRDVYLEAAAF</sequence>
<dbReference type="GO" id="GO:0009103">
    <property type="term" value="P:lipopolysaccharide biosynthetic process"/>
    <property type="evidence" value="ECO:0007669"/>
    <property type="project" value="TreeGrafter"/>
</dbReference>
<keyword evidence="5" id="KW-1185">Reference proteome</keyword>
<dbReference type="InterPro" id="IPR028098">
    <property type="entry name" value="Glyco_trans_4-like_N"/>
</dbReference>
<protein>
    <submittedName>
        <fullName evidence="4">Alpha-1,3-rhamnosyl/mannosyltransferase</fullName>
    </submittedName>
</protein>
<accession>A0A2V3U5L8</accession>
<evidence type="ECO:0000313" key="5">
    <source>
        <dbReference type="Proteomes" id="UP000248021"/>
    </source>
</evidence>
<feature type="domain" description="Glycosyltransferase subfamily 4-like N-terminal" evidence="3">
    <location>
        <begin position="94"/>
        <end position="201"/>
    </location>
</feature>
<reference evidence="4 5" key="1">
    <citation type="submission" date="2018-05" db="EMBL/GenBank/DDBJ databases">
        <title>Genomic Encyclopedia of Type Strains, Phase IV (KMG-IV): sequencing the most valuable type-strain genomes for metagenomic binning, comparative biology and taxonomic classification.</title>
        <authorList>
            <person name="Goeker M."/>
        </authorList>
    </citation>
    <scope>NUCLEOTIDE SEQUENCE [LARGE SCALE GENOMIC DNA]</scope>
    <source>
        <strain evidence="4 5">DSM 6462</strain>
    </source>
</reference>
<evidence type="ECO:0000313" key="4">
    <source>
        <dbReference type="EMBL" id="PXW58083.1"/>
    </source>
</evidence>
<feature type="domain" description="Glycosyl transferase family 1" evidence="2">
    <location>
        <begin position="221"/>
        <end position="377"/>
    </location>
</feature>
<dbReference type="Gene3D" id="3.40.50.2000">
    <property type="entry name" value="Glycogen Phosphorylase B"/>
    <property type="match status" value="2"/>
</dbReference>
<organism evidence="4 5">
    <name type="scientific">Chelatococcus asaccharovorans</name>
    <dbReference type="NCBI Taxonomy" id="28210"/>
    <lineage>
        <taxon>Bacteria</taxon>
        <taxon>Pseudomonadati</taxon>
        <taxon>Pseudomonadota</taxon>
        <taxon>Alphaproteobacteria</taxon>
        <taxon>Hyphomicrobiales</taxon>
        <taxon>Chelatococcaceae</taxon>
        <taxon>Chelatococcus</taxon>
    </lineage>
</organism>
<gene>
    <name evidence="4" type="ORF">C7450_106259</name>
</gene>
<keyword evidence="1 4" id="KW-0808">Transferase</keyword>
<evidence type="ECO:0000259" key="2">
    <source>
        <dbReference type="Pfam" id="PF00534"/>
    </source>
</evidence>
<dbReference type="PANTHER" id="PTHR46401:SF2">
    <property type="entry name" value="GLYCOSYLTRANSFERASE WBBK-RELATED"/>
    <property type="match status" value="1"/>
</dbReference>
<dbReference type="Pfam" id="PF13439">
    <property type="entry name" value="Glyco_transf_4"/>
    <property type="match status" value="1"/>
</dbReference>
<dbReference type="Pfam" id="PF00534">
    <property type="entry name" value="Glycos_transf_1"/>
    <property type="match status" value="1"/>
</dbReference>
<dbReference type="EMBL" id="QJJK01000006">
    <property type="protein sequence ID" value="PXW58083.1"/>
    <property type="molecule type" value="Genomic_DNA"/>
</dbReference>
<name>A0A2V3U5L8_9HYPH</name>
<comment type="caution">
    <text evidence="4">The sequence shown here is derived from an EMBL/GenBank/DDBJ whole genome shotgun (WGS) entry which is preliminary data.</text>
</comment>
<evidence type="ECO:0000259" key="3">
    <source>
        <dbReference type="Pfam" id="PF13439"/>
    </source>
</evidence>
<dbReference type="AlphaFoldDB" id="A0A2V3U5L8"/>
<dbReference type="SUPFAM" id="SSF53756">
    <property type="entry name" value="UDP-Glycosyltransferase/glycogen phosphorylase"/>
    <property type="match status" value="1"/>
</dbReference>